<dbReference type="GO" id="GO:0015833">
    <property type="term" value="P:peptide transport"/>
    <property type="evidence" value="ECO:0007669"/>
    <property type="project" value="TreeGrafter"/>
</dbReference>
<dbReference type="GO" id="GO:1904680">
    <property type="term" value="F:peptide transmembrane transporter activity"/>
    <property type="evidence" value="ECO:0007669"/>
    <property type="project" value="TreeGrafter"/>
</dbReference>
<dbReference type="SUPFAM" id="SSF53850">
    <property type="entry name" value="Periplasmic binding protein-like II"/>
    <property type="match status" value="1"/>
</dbReference>
<dbReference type="PIRSF" id="PIRSF002741">
    <property type="entry name" value="MppA"/>
    <property type="match status" value="1"/>
</dbReference>
<dbReference type="OrthoDB" id="9801799at2"/>
<dbReference type="AlphaFoldDB" id="A0A0C6PD78"/>
<sequence>MRRTMIAIAIAAACALPSIGQAKTFRWASQGDILTFDPHSQNEGMTIAANSYVYEPLVAYDKDFKVVPALATEWTQVSPTLYRFKLREGVKFHDGAPFTADDAVFSIHRAMAPTSNYKAYTTGIKEARKIDDHTIEIETSAPNPVLLRQLPNVFIMNKAWSEKHNVAKPQDFVNKEETYAARNTNGTGAYKLKSREVDVRTVFVENTEWWNKDRKIGNVTEVVFTPIKQNATRTAALLSGEIDFVLDPAAQDLERLRQQAKVVEGNEYRTIYLGFDQKRPELLYSSVKGKNPFADVRVREALYRAIDVEAIKRAVMRGLSAPTGTMIAPQVHGWTEALHKRVPYDPEKSRALLKEAGYDGTLSFTLDCPNNRYINDEAICQAVVGMWAKVGVKASLNAMPRATYFPKVQSRDTSAFLFGWGVPTFDAMYTLQNLVRTKGEGADGMYNLGDYSNKEADAIIDRIKTETDPAKRDADIVRALEIHAQEFGHIPLHDQVIPWAMRKNVSVIHRADNRLSADWVRID</sequence>
<reference evidence="6 7" key="1">
    <citation type="journal article" date="2012" name="BMC Genomics">
        <title>Comparative genomics of the classical Bordetella subspecies: the evolution and exchange of virulence-associated diversity amongst closely related pathogens.</title>
        <authorList>
            <person name="Park J."/>
            <person name="Zhang Y."/>
            <person name="Buboltz A.M."/>
            <person name="Zhang X."/>
            <person name="Schuster S.C."/>
            <person name="Ahuja U."/>
            <person name="Liu M."/>
            <person name="Miller J.F."/>
            <person name="Sebaihia M."/>
            <person name="Bentley S.D."/>
            <person name="Parkhill J."/>
            <person name="Harvill E.T."/>
        </authorList>
    </citation>
    <scope>NUCLEOTIDE SEQUENCE [LARGE SCALE GENOMIC DNA]</scope>
    <source>
        <strain evidence="6 7">253</strain>
    </source>
</reference>
<evidence type="ECO:0000313" key="6">
    <source>
        <dbReference type="EMBL" id="CCJ56289.1"/>
    </source>
</evidence>
<proteinExistence type="inferred from homology"/>
<keyword evidence="3 4" id="KW-0732">Signal</keyword>
<dbReference type="RefSeq" id="WP_015065033.1">
    <property type="nucleotide sequence ID" value="NC_019382.1"/>
</dbReference>
<dbReference type="InterPro" id="IPR000914">
    <property type="entry name" value="SBP_5_dom"/>
</dbReference>
<protein>
    <submittedName>
        <fullName evidence="6">Putative binding-protein-dependent transport protein (Periplasmic)</fullName>
    </submittedName>
</protein>
<dbReference type="HOGENOM" id="CLU_017028_7_4_4"/>
<organism evidence="6 7">
    <name type="scientific">Bordetella bronchiseptica 253</name>
    <dbReference type="NCBI Taxonomy" id="568707"/>
    <lineage>
        <taxon>Bacteria</taxon>
        <taxon>Pseudomonadati</taxon>
        <taxon>Pseudomonadota</taxon>
        <taxon>Betaproteobacteria</taxon>
        <taxon>Burkholderiales</taxon>
        <taxon>Alcaligenaceae</taxon>
        <taxon>Bordetella</taxon>
    </lineage>
</organism>
<dbReference type="GO" id="GO:0043190">
    <property type="term" value="C:ATP-binding cassette (ABC) transporter complex"/>
    <property type="evidence" value="ECO:0007669"/>
    <property type="project" value="InterPro"/>
</dbReference>
<evidence type="ECO:0000313" key="7">
    <source>
        <dbReference type="Proteomes" id="UP000007564"/>
    </source>
</evidence>
<gene>
    <name evidence="6" type="ORF">BN112_4375</name>
</gene>
<dbReference type="EMBL" id="HE965806">
    <property type="protein sequence ID" value="CCJ56289.1"/>
    <property type="molecule type" value="Genomic_DNA"/>
</dbReference>
<evidence type="ECO:0000256" key="2">
    <source>
        <dbReference type="ARBA" id="ARBA00022448"/>
    </source>
</evidence>
<dbReference type="Pfam" id="PF00496">
    <property type="entry name" value="SBP_bac_5"/>
    <property type="match status" value="1"/>
</dbReference>
<dbReference type="PANTHER" id="PTHR30290">
    <property type="entry name" value="PERIPLASMIC BINDING COMPONENT OF ABC TRANSPORTER"/>
    <property type="match status" value="1"/>
</dbReference>
<feature type="chain" id="PRO_5002190245" evidence="4">
    <location>
        <begin position="23"/>
        <end position="523"/>
    </location>
</feature>
<dbReference type="Gene3D" id="3.40.190.10">
    <property type="entry name" value="Periplasmic binding protein-like II"/>
    <property type="match status" value="1"/>
</dbReference>
<dbReference type="PANTHER" id="PTHR30290:SF9">
    <property type="entry name" value="OLIGOPEPTIDE-BINDING PROTEIN APPA"/>
    <property type="match status" value="1"/>
</dbReference>
<name>A0A0C6PD78_BORBO</name>
<dbReference type="Gene3D" id="3.10.105.10">
    <property type="entry name" value="Dipeptide-binding Protein, Domain 3"/>
    <property type="match status" value="1"/>
</dbReference>
<evidence type="ECO:0000259" key="5">
    <source>
        <dbReference type="Pfam" id="PF00496"/>
    </source>
</evidence>
<keyword evidence="2" id="KW-0813">Transport</keyword>
<dbReference type="Proteomes" id="UP000007564">
    <property type="component" value="Chromosome"/>
</dbReference>
<dbReference type="Gene3D" id="3.90.76.10">
    <property type="entry name" value="Dipeptide-binding Protein, Domain 1"/>
    <property type="match status" value="1"/>
</dbReference>
<evidence type="ECO:0000256" key="3">
    <source>
        <dbReference type="ARBA" id="ARBA00022729"/>
    </source>
</evidence>
<feature type="domain" description="Solute-binding protein family 5" evidence="5">
    <location>
        <begin position="65"/>
        <end position="439"/>
    </location>
</feature>
<dbReference type="InterPro" id="IPR030678">
    <property type="entry name" value="Peptide/Ni-bd"/>
</dbReference>
<accession>A0A0C6PD78</accession>
<evidence type="ECO:0000256" key="1">
    <source>
        <dbReference type="ARBA" id="ARBA00005695"/>
    </source>
</evidence>
<dbReference type="KEGG" id="bbh:BN112_4375"/>
<dbReference type="InterPro" id="IPR039424">
    <property type="entry name" value="SBP_5"/>
</dbReference>
<dbReference type="GO" id="GO:0030288">
    <property type="term" value="C:outer membrane-bounded periplasmic space"/>
    <property type="evidence" value="ECO:0007669"/>
    <property type="project" value="UniProtKB-ARBA"/>
</dbReference>
<feature type="signal peptide" evidence="4">
    <location>
        <begin position="1"/>
        <end position="22"/>
    </location>
</feature>
<dbReference type="CDD" id="cd08498">
    <property type="entry name" value="PBP2_NikA_DppA_OppA_like_2"/>
    <property type="match status" value="1"/>
</dbReference>
<evidence type="ECO:0000256" key="4">
    <source>
        <dbReference type="SAM" id="SignalP"/>
    </source>
</evidence>
<comment type="similarity">
    <text evidence="1">Belongs to the bacterial solute-binding protein 5 family.</text>
</comment>